<evidence type="ECO:0000313" key="2">
    <source>
        <dbReference type="EMBL" id="KAF4072638.1"/>
    </source>
</evidence>
<evidence type="ECO:0000259" key="1">
    <source>
        <dbReference type="Pfam" id="PF01755"/>
    </source>
</evidence>
<accession>A0A7J5ZTS6</accession>
<dbReference type="Proteomes" id="UP000593565">
    <property type="component" value="Unassembled WGS sequence"/>
</dbReference>
<keyword evidence="3" id="KW-1185">Reference proteome</keyword>
<name>A0A7J5ZTS6_AMEME</name>
<gene>
    <name evidence="2" type="ORF">AMELA_G00265340</name>
</gene>
<dbReference type="AlphaFoldDB" id="A0A7J5ZTS6"/>
<organism evidence="2 3">
    <name type="scientific">Ameiurus melas</name>
    <name type="common">Black bullhead</name>
    <name type="synonym">Silurus melas</name>
    <dbReference type="NCBI Taxonomy" id="219545"/>
    <lineage>
        <taxon>Eukaryota</taxon>
        <taxon>Metazoa</taxon>
        <taxon>Chordata</taxon>
        <taxon>Craniata</taxon>
        <taxon>Vertebrata</taxon>
        <taxon>Euteleostomi</taxon>
        <taxon>Actinopterygii</taxon>
        <taxon>Neopterygii</taxon>
        <taxon>Teleostei</taxon>
        <taxon>Ostariophysi</taxon>
        <taxon>Siluriformes</taxon>
        <taxon>Ictaluridae</taxon>
        <taxon>Ameiurus</taxon>
    </lineage>
</organism>
<comment type="caution">
    <text evidence="2">The sequence shown here is derived from an EMBL/GenBank/DDBJ whole genome shotgun (WGS) entry which is preliminary data.</text>
</comment>
<protein>
    <recommendedName>
        <fullName evidence="1">Glycosyl transferase family 25 domain-containing protein</fullName>
    </recommendedName>
</protein>
<dbReference type="Pfam" id="PF01755">
    <property type="entry name" value="Glyco_transf_25"/>
    <property type="match status" value="1"/>
</dbReference>
<dbReference type="InterPro" id="IPR002654">
    <property type="entry name" value="Glyco_trans_25"/>
</dbReference>
<sequence length="53" mass="6668">MVEKGLERVLVLEDDVRFEPRFKRRLQTIMKDVEKIQLDWDLIFFFFFFVKKK</sequence>
<dbReference type="EMBL" id="JAAGNN010000025">
    <property type="protein sequence ID" value="KAF4072638.1"/>
    <property type="molecule type" value="Genomic_DNA"/>
</dbReference>
<feature type="domain" description="Glycosyl transferase family 25" evidence="1">
    <location>
        <begin position="1"/>
        <end position="38"/>
    </location>
</feature>
<proteinExistence type="predicted"/>
<evidence type="ECO:0000313" key="3">
    <source>
        <dbReference type="Proteomes" id="UP000593565"/>
    </source>
</evidence>
<reference evidence="2 3" key="1">
    <citation type="submission" date="2020-02" db="EMBL/GenBank/DDBJ databases">
        <title>A chromosome-scale genome assembly of the black bullhead catfish (Ameiurus melas).</title>
        <authorList>
            <person name="Wen M."/>
            <person name="Zham M."/>
            <person name="Cabau C."/>
            <person name="Klopp C."/>
            <person name="Donnadieu C."/>
            <person name="Roques C."/>
            <person name="Bouchez O."/>
            <person name="Lampietro C."/>
            <person name="Jouanno E."/>
            <person name="Herpin A."/>
            <person name="Louis A."/>
            <person name="Berthelot C."/>
            <person name="Parey E."/>
            <person name="Roest-Crollius H."/>
            <person name="Braasch I."/>
            <person name="Postlethwait J."/>
            <person name="Robinson-Rechavi M."/>
            <person name="Echchiki A."/>
            <person name="Begum T."/>
            <person name="Montfort J."/>
            <person name="Schartl M."/>
            <person name="Bobe J."/>
            <person name="Guiguen Y."/>
        </authorList>
    </citation>
    <scope>NUCLEOTIDE SEQUENCE [LARGE SCALE GENOMIC DNA]</scope>
    <source>
        <strain evidence="2">M_S1</strain>
        <tissue evidence="2">Blood</tissue>
    </source>
</reference>
<feature type="non-terminal residue" evidence="2">
    <location>
        <position position="53"/>
    </location>
</feature>